<dbReference type="Gene3D" id="3.40.50.1000">
    <property type="entry name" value="HAD superfamily/HAD-like"/>
    <property type="match status" value="1"/>
</dbReference>
<name>A0A7Z0VIU3_9GAMM</name>
<dbReference type="SFLD" id="SFLDS00003">
    <property type="entry name" value="Haloacid_Dehalogenase"/>
    <property type="match status" value="1"/>
</dbReference>
<dbReference type="InterPro" id="IPR051518">
    <property type="entry name" value="Sucrose_Phosphatase"/>
</dbReference>
<dbReference type="SFLD" id="SFLDG01140">
    <property type="entry name" value="C2.B:_Phosphomannomutase_and_P"/>
    <property type="match status" value="1"/>
</dbReference>
<evidence type="ECO:0000313" key="4">
    <source>
        <dbReference type="Proteomes" id="UP000094769"/>
    </source>
</evidence>
<dbReference type="GO" id="GO:0000287">
    <property type="term" value="F:magnesium ion binding"/>
    <property type="evidence" value="ECO:0007669"/>
    <property type="project" value="UniProtKB-ARBA"/>
</dbReference>
<gene>
    <name evidence="3" type="primary">mfppA</name>
    <name evidence="3" type="ORF">CODIS_34650</name>
</gene>
<evidence type="ECO:0000313" key="3">
    <source>
        <dbReference type="EMBL" id="ODJ86270.1"/>
    </source>
</evidence>
<keyword evidence="1 3" id="KW-0378">Hydrolase</keyword>
<dbReference type="Gene3D" id="3.90.1070.10">
    <property type="match status" value="1"/>
</dbReference>
<dbReference type="InterPro" id="IPR006379">
    <property type="entry name" value="HAD-SF_hydro_IIB"/>
</dbReference>
<proteinExistence type="predicted"/>
<reference evidence="3 4" key="1">
    <citation type="submission" date="2016-06" db="EMBL/GenBank/DDBJ databases">
        <title>Genome sequence of endosymbiont of Candidatus Endolucinida thiodiazotropha.</title>
        <authorList>
            <person name="Poehlein A."/>
            <person name="Koenig S."/>
            <person name="Heiden S.E."/>
            <person name="Thuermer A."/>
            <person name="Voget S."/>
            <person name="Daniel R."/>
            <person name="Markert S."/>
            <person name="Gros O."/>
            <person name="Schweder T."/>
        </authorList>
    </citation>
    <scope>NUCLEOTIDE SEQUENCE [LARGE SCALE GENOMIC DNA]</scope>
    <source>
        <strain evidence="3 4">COS</strain>
    </source>
</reference>
<dbReference type="InterPro" id="IPR006380">
    <property type="entry name" value="SPP-like_dom"/>
</dbReference>
<dbReference type="SFLD" id="SFLDG01141">
    <property type="entry name" value="C2.B.1:_Sucrose_Phosphatase_Li"/>
    <property type="match status" value="1"/>
</dbReference>
<dbReference type="Pfam" id="PF05116">
    <property type="entry name" value="S6PP"/>
    <property type="match status" value="1"/>
</dbReference>
<dbReference type="NCBIfam" id="TIGR01484">
    <property type="entry name" value="HAD-SF-IIB"/>
    <property type="match status" value="1"/>
</dbReference>
<organism evidence="3 4">
    <name type="scientific">Candidatus Thiodiazotropha endolucinida</name>
    <dbReference type="NCBI Taxonomy" id="1655433"/>
    <lineage>
        <taxon>Bacteria</taxon>
        <taxon>Pseudomonadati</taxon>
        <taxon>Pseudomonadota</taxon>
        <taxon>Gammaproteobacteria</taxon>
        <taxon>Chromatiales</taxon>
        <taxon>Sedimenticolaceae</taxon>
        <taxon>Candidatus Thiodiazotropha</taxon>
    </lineage>
</organism>
<dbReference type="OrthoDB" id="9815690at2"/>
<comment type="caution">
    <text evidence="3">The sequence shown here is derived from an EMBL/GenBank/DDBJ whole genome shotgun (WGS) entry which is preliminary data.</text>
</comment>
<dbReference type="PANTHER" id="PTHR46521">
    <property type="entry name" value="SUCROSE-PHOSPHATASE 2-RELATED"/>
    <property type="match status" value="1"/>
</dbReference>
<dbReference type="SUPFAM" id="SSF56784">
    <property type="entry name" value="HAD-like"/>
    <property type="match status" value="1"/>
</dbReference>
<evidence type="ECO:0000256" key="1">
    <source>
        <dbReference type="ARBA" id="ARBA00022801"/>
    </source>
</evidence>
<sequence>MNQRLLICTDLDRTLIPNGPQPESEGARERFKQLCASETVLLAYVSGRDQSLVRDAIADYSLPQPDYVIGDVGTSLYHVDTPDDWSHQTNWDEHISQDWRGRSHQDLKQLFVDITGLRLQEEAKQNRFKLSYYVSPDQAHQPILDEMGLRLQREKVAASLVWSVDETVNMGLLDVLPERATKYHAIDFLRESLGYTLNETVFSGDSGNDMEVLISPIPAILVANAQPEVRQKAQQLVDEKGNGDSLYMAKGSFMAMNGNYSAGILEGAAHYHPQLISRLINE</sequence>
<dbReference type="EC" id="3.1.3.79" evidence="3"/>
<dbReference type="GO" id="GO:0016791">
    <property type="term" value="F:phosphatase activity"/>
    <property type="evidence" value="ECO:0007669"/>
    <property type="project" value="UniProtKB-ARBA"/>
</dbReference>
<evidence type="ECO:0000259" key="2">
    <source>
        <dbReference type="Pfam" id="PF05116"/>
    </source>
</evidence>
<protein>
    <submittedName>
        <fullName evidence="3">Mannosylfructose-phosphate phosphatase</fullName>
        <ecNumber evidence="3">3.1.3.79</ecNumber>
    </submittedName>
</protein>
<dbReference type="InterPro" id="IPR023214">
    <property type="entry name" value="HAD_sf"/>
</dbReference>
<dbReference type="Proteomes" id="UP000094769">
    <property type="component" value="Unassembled WGS sequence"/>
</dbReference>
<accession>A0A7Z0VIU3</accession>
<dbReference type="PANTHER" id="PTHR46521:SF4">
    <property type="entry name" value="SUCROSE-PHOSPHATASE 2-RELATED"/>
    <property type="match status" value="1"/>
</dbReference>
<dbReference type="InterPro" id="IPR036412">
    <property type="entry name" value="HAD-like_sf"/>
</dbReference>
<dbReference type="EMBL" id="MARB01000024">
    <property type="protein sequence ID" value="ODJ86270.1"/>
    <property type="molecule type" value="Genomic_DNA"/>
</dbReference>
<dbReference type="RefSeq" id="WP_069127207.1">
    <property type="nucleotide sequence ID" value="NZ_MARB01000024.1"/>
</dbReference>
<dbReference type="AlphaFoldDB" id="A0A7Z0VIU3"/>
<keyword evidence="4" id="KW-1185">Reference proteome</keyword>
<feature type="domain" description="Sucrose phosphatase-like" evidence="2">
    <location>
        <begin position="4"/>
        <end position="272"/>
    </location>
</feature>